<dbReference type="WBParaSite" id="TCONS_00011082.p1">
    <property type="protein sequence ID" value="TCONS_00011082.p1"/>
    <property type="gene ID" value="XLOC_005133"/>
</dbReference>
<dbReference type="PANTHER" id="PTHR22684:SF0">
    <property type="entry name" value="RIBOSOME QUALITY CONTROL COMPLEX SUBUNIT TCF25"/>
    <property type="match status" value="1"/>
</dbReference>
<evidence type="ECO:0000256" key="2">
    <source>
        <dbReference type="SAM" id="MobiDB-lite"/>
    </source>
</evidence>
<evidence type="ECO:0000259" key="3">
    <source>
        <dbReference type="Pfam" id="PF25455"/>
    </source>
</evidence>
<dbReference type="InterPro" id="IPR017703">
    <property type="entry name" value="YgfZ/GCV_T_CS"/>
</dbReference>
<dbReference type="GO" id="GO:1990112">
    <property type="term" value="C:RQC complex"/>
    <property type="evidence" value="ECO:0007669"/>
    <property type="project" value="TreeGrafter"/>
</dbReference>
<feature type="region of interest" description="Disordered" evidence="2">
    <location>
        <begin position="860"/>
        <end position="884"/>
    </location>
</feature>
<dbReference type="InterPro" id="IPR006994">
    <property type="entry name" value="TCF25/Rqc1"/>
</dbReference>
<protein>
    <submittedName>
        <fullName evidence="5">Transcription factor 25</fullName>
    </submittedName>
</protein>
<keyword evidence="4" id="KW-1185">Reference proteome</keyword>
<evidence type="ECO:0000313" key="4">
    <source>
        <dbReference type="Proteomes" id="UP000035681"/>
    </source>
</evidence>
<feature type="compositionally biased region" description="Acidic residues" evidence="2">
    <location>
        <begin position="830"/>
        <end position="840"/>
    </location>
</feature>
<dbReference type="Gene3D" id="2.40.30.160">
    <property type="match status" value="1"/>
</dbReference>
<organism evidence="4 5">
    <name type="scientific">Strongyloides stercoralis</name>
    <name type="common">Threadworm</name>
    <dbReference type="NCBI Taxonomy" id="6248"/>
    <lineage>
        <taxon>Eukaryota</taxon>
        <taxon>Metazoa</taxon>
        <taxon>Ecdysozoa</taxon>
        <taxon>Nematoda</taxon>
        <taxon>Chromadorea</taxon>
        <taxon>Rhabditida</taxon>
        <taxon>Tylenchina</taxon>
        <taxon>Panagrolaimomorpha</taxon>
        <taxon>Strongyloidoidea</taxon>
        <taxon>Strongyloididae</taxon>
        <taxon>Strongyloides</taxon>
    </lineage>
</organism>
<dbReference type="InterPro" id="IPR027266">
    <property type="entry name" value="TrmE/GcvT-like"/>
</dbReference>
<dbReference type="AlphaFoldDB" id="A0AAF5DG93"/>
<feature type="region of interest" description="Disordered" evidence="2">
    <location>
        <begin position="822"/>
        <end position="844"/>
    </location>
</feature>
<evidence type="ECO:0000313" key="5">
    <source>
        <dbReference type="WBParaSite" id="TCONS_00011082.p1"/>
    </source>
</evidence>
<dbReference type="NCBIfam" id="TIGR03317">
    <property type="entry name" value="ygfZ_signature"/>
    <property type="match status" value="1"/>
</dbReference>
<dbReference type="InterPro" id="IPR057460">
    <property type="entry name" value="CAF17_C"/>
</dbReference>
<feature type="domain" description="CAF17 C-terminal" evidence="3">
    <location>
        <begin position="204"/>
        <end position="263"/>
    </location>
</feature>
<dbReference type="Gene3D" id="3.30.1360.120">
    <property type="entry name" value="Probable tRNA modification gtpase trme, domain 1"/>
    <property type="match status" value="1"/>
</dbReference>
<accession>A0AAF5DG93</accession>
<keyword evidence="1" id="KW-0809">Transit peptide</keyword>
<reference evidence="5" key="1">
    <citation type="submission" date="2024-02" db="UniProtKB">
        <authorList>
            <consortium name="WormBaseParasite"/>
        </authorList>
    </citation>
    <scope>IDENTIFICATION</scope>
</reference>
<evidence type="ECO:0000256" key="1">
    <source>
        <dbReference type="ARBA" id="ARBA00022946"/>
    </source>
</evidence>
<name>A0AAF5DG93_STRER</name>
<proteinExistence type="predicted"/>
<dbReference type="Pfam" id="PF04910">
    <property type="entry name" value="Tcf25"/>
    <property type="match status" value="1"/>
</dbReference>
<dbReference type="Pfam" id="PF25455">
    <property type="entry name" value="Beta-barrel_CAF17_C"/>
    <property type="match status" value="1"/>
</dbReference>
<sequence length="884" mass="103529">ILYDMPKNYLLPFRKLISIKGNESFAFLQSLLTKDLRKLDKTSNGVEFSFLLNARGRIVTDLFVYKTQDEYLLEVDYRMIEKMVKILQLYKVRRKIDITVSDKNVNFSEDHINNNLNAYTDPRTDLFGTRILSNKDDDVCINEDEEKNYHLRRMIFGIPEGNLETENELPLNMNGDLMNGINFDKGCYVGQELTARTNFLGVVRKRLLPLKFESKIINDSNNLLVDEKETRVGKLIKRIDDLGIGIVSTKKIGKEIFCNEEKVLCSDSEDSDNEIKVEIKSPREKIDLAKIETEEIEEIKKRISQLETCEKNEIENIEKNNISNVLQDSGDSKSFIKKIDLWKIDPKNLDPDAEYKRILGAAFNGLGARESRFSNTNRNHRSGTKQFIGKLMKKHRYYEKDSGALSMKLVDEKYGIKNFKFVPSKIYVETQLVFRHAVDVFDIEWILNTIRTHRYHLPSAVVAANALIIQDHSQEAKDLIEWSIWFSEYCFSREFDIFSSSHRLPYIYEPNRAFYILMHMYMKHCIDRKCYETAFQYAKIIYMKDMINDPLSILMCIDTIALKSGNINWLINFYDDFNTTIHLEWLPNYLYSLALAYNQVYLETNEEDYKEKADEFIQKAFVRFPFIITLFLDKMSMFADSGIENYSFGSLITFEKQPVGYQYLIKCYLHHAMDILKKPENMQFLDEKSRQYFGLIQNDKSFKLEEVVKKRFELFIGVPKSLKRHMALFQIENISVSNFSDPFPPKKSEDDVESLAKKYNIKYEHQQMNDNQDPSGAGLFNYHTIFDLLTSVVPFELSSIRERAEAIRMRLDEFIERHGEIQRDANQINGEEDSQNDNIDDNQTTSEYEVPENLANEQTADEDYQNETGTEITNNNQLNIKYND</sequence>
<dbReference type="Proteomes" id="UP000035681">
    <property type="component" value="Unplaced"/>
</dbReference>
<dbReference type="PANTHER" id="PTHR22684">
    <property type="entry name" value="NULP1-RELATED"/>
    <property type="match status" value="1"/>
</dbReference>
<feature type="compositionally biased region" description="Polar residues" evidence="2">
    <location>
        <begin position="866"/>
        <end position="884"/>
    </location>
</feature>
<dbReference type="SUPFAM" id="SSF103025">
    <property type="entry name" value="Folate-binding domain"/>
    <property type="match status" value="1"/>
</dbReference>